<dbReference type="InterPro" id="IPR058245">
    <property type="entry name" value="NreC/VraR/RcsB-like_REC"/>
</dbReference>
<dbReference type="GO" id="GO:0003677">
    <property type="term" value="F:DNA binding"/>
    <property type="evidence" value="ECO:0007669"/>
    <property type="project" value="UniProtKB-KW"/>
</dbReference>
<keyword evidence="7" id="KW-1185">Reference proteome</keyword>
<dbReference type="Pfam" id="PF00196">
    <property type="entry name" value="GerE"/>
    <property type="match status" value="1"/>
</dbReference>
<dbReference type="GO" id="GO:0006355">
    <property type="term" value="P:regulation of DNA-templated transcription"/>
    <property type="evidence" value="ECO:0007669"/>
    <property type="project" value="InterPro"/>
</dbReference>
<dbReference type="AlphaFoldDB" id="A0A4U1CM15"/>
<dbReference type="SUPFAM" id="SSF52172">
    <property type="entry name" value="CheY-like"/>
    <property type="match status" value="1"/>
</dbReference>
<dbReference type="Pfam" id="PF00072">
    <property type="entry name" value="Response_reg"/>
    <property type="match status" value="1"/>
</dbReference>
<evidence type="ECO:0000313" key="7">
    <source>
        <dbReference type="Proteomes" id="UP000307244"/>
    </source>
</evidence>
<dbReference type="SMART" id="SM00421">
    <property type="entry name" value="HTH_LUXR"/>
    <property type="match status" value="1"/>
</dbReference>
<dbReference type="Proteomes" id="UP000307244">
    <property type="component" value="Unassembled WGS sequence"/>
</dbReference>
<dbReference type="PROSITE" id="PS50110">
    <property type="entry name" value="RESPONSE_REGULATORY"/>
    <property type="match status" value="1"/>
</dbReference>
<dbReference type="PANTHER" id="PTHR43214">
    <property type="entry name" value="TWO-COMPONENT RESPONSE REGULATOR"/>
    <property type="match status" value="1"/>
</dbReference>
<dbReference type="SMART" id="SM00448">
    <property type="entry name" value="REC"/>
    <property type="match status" value="1"/>
</dbReference>
<dbReference type="InterPro" id="IPR016032">
    <property type="entry name" value="Sig_transdc_resp-reg_C-effctor"/>
</dbReference>
<evidence type="ECO:0000259" key="4">
    <source>
        <dbReference type="PROSITE" id="PS50043"/>
    </source>
</evidence>
<gene>
    <name evidence="6" type="ORF">FA047_01935</name>
</gene>
<dbReference type="InterPro" id="IPR039420">
    <property type="entry name" value="WalR-like"/>
</dbReference>
<evidence type="ECO:0000259" key="5">
    <source>
        <dbReference type="PROSITE" id="PS50110"/>
    </source>
</evidence>
<dbReference type="EMBL" id="SWBQ01000001">
    <property type="protein sequence ID" value="TKC08881.1"/>
    <property type="molecule type" value="Genomic_DNA"/>
</dbReference>
<dbReference type="PRINTS" id="PR00038">
    <property type="entry name" value="HTHLUXR"/>
</dbReference>
<dbReference type="RefSeq" id="WP_136834300.1">
    <property type="nucleotide sequence ID" value="NZ_SWBQ01000001.1"/>
</dbReference>
<dbReference type="InterPro" id="IPR000792">
    <property type="entry name" value="Tscrpt_reg_LuxR_C"/>
</dbReference>
<dbReference type="PROSITE" id="PS50043">
    <property type="entry name" value="HTH_LUXR_2"/>
    <property type="match status" value="1"/>
</dbReference>
<dbReference type="CDD" id="cd17535">
    <property type="entry name" value="REC_NarL-like"/>
    <property type="match status" value="1"/>
</dbReference>
<organism evidence="6 7">
    <name type="scientific">Pedobacter frigoris</name>
    <dbReference type="NCBI Taxonomy" id="2571272"/>
    <lineage>
        <taxon>Bacteria</taxon>
        <taxon>Pseudomonadati</taxon>
        <taxon>Bacteroidota</taxon>
        <taxon>Sphingobacteriia</taxon>
        <taxon>Sphingobacteriales</taxon>
        <taxon>Sphingobacteriaceae</taxon>
        <taxon>Pedobacter</taxon>
    </lineage>
</organism>
<dbReference type="GO" id="GO:0000160">
    <property type="term" value="P:phosphorelay signal transduction system"/>
    <property type="evidence" value="ECO:0007669"/>
    <property type="project" value="InterPro"/>
</dbReference>
<reference evidence="6 7" key="1">
    <citation type="submission" date="2019-04" db="EMBL/GenBank/DDBJ databases">
        <title>Pedobacter sp. RP-3-15 sp. nov., isolated from Arctic soil.</title>
        <authorList>
            <person name="Dahal R.H."/>
            <person name="Kim D.-U."/>
        </authorList>
    </citation>
    <scope>NUCLEOTIDE SEQUENCE [LARGE SCALE GENOMIC DNA]</scope>
    <source>
        <strain evidence="6 7">RP-3-15</strain>
    </source>
</reference>
<proteinExistence type="predicted"/>
<dbReference type="Gene3D" id="3.40.50.2300">
    <property type="match status" value="1"/>
</dbReference>
<name>A0A4U1CM15_9SPHI</name>
<feature type="domain" description="HTH luxR-type" evidence="4">
    <location>
        <begin position="145"/>
        <end position="210"/>
    </location>
</feature>
<keyword evidence="2" id="KW-0238">DNA-binding</keyword>
<sequence>MLRIILAEDHKLVRDGVKMLLGTSDTLEVIAEAPNGQVVLDLLAGGTTADMVLADINMPVLDGKGLLDAINENYPKVKVVFLSMMENPAHIAQMIKAGACGYLLKNTGAEELIFALNHISAGERYICAEIGMNLLEQFGGDIKTADYKGAEFSARELEILHLIAEGYTNMEIADRLFISKRTVEGHRQSLLEKTESRNTATLIRSAVLQKLI</sequence>
<evidence type="ECO:0000256" key="2">
    <source>
        <dbReference type="ARBA" id="ARBA00023125"/>
    </source>
</evidence>
<dbReference type="InterPro" id="IPR001789">
    <property type="entry name" value="Sig_transdc_resp-reg_receiver"/>
</dbReference>
<dbReference type="PROSITE" id="PS00622">
    <property type="entry name" value="HTH_LUXR_1"/>
    <property type="match status" value="1"/>
</dbReference>
<feature type="modified residue" description="4-aspartylphosphate" evidence="3">
    <location>
        <position position="55"/>
    </location>
</feature>
<comment type="caution">
    <text evidence="6">The sequence shown here is derived from an EMBL/GenBank/DDBJ whole genome shotgun (WGS) entry which is preliminary data.</text>
</comment>
<keyword evidence="1 3" id="KW-0597">Phosphoprotein</keyword>
<evidence type="ECO:0000256" key="1">
    <source>
        <dbReference type="ARBA" id="ARBA00022553"/>
    </source>
</evidence>
<evidence type="ECO:0000256" key="3">
    <source>
        <dbReference type="PROSITE-ProRule" id="PRU00169"/>
    </source>
</evidence>
<accession>A0A4U1CM15</accession>
<feature type="domain" description="Response regulatory" evidence="5">
    <location>
        <begin position="3"/>
        <end position="120"/>
    </location>
</feature>
<dbReference type="CDD" id="cd06170">
    <property type="entry name" value="LuxR_C_like"/>
    <property type="match status" value="1"/>
</dbReference>
<dbReference type="SUPFAM" id="SSF46894">
    <property type="entry name" value="C-terminal effector domain of the bipartite response regulators"/>
    <property type="match status" value="1"/>
</dbReference>
<evidence type="ECO:0000313" key="6">
    <source>
        <dbReference type="EMBL" id="TKC08881.1"/>
    </source>
</evidence>
<dbReference type="InterPro" id="IPR011006">
    <property type="entry name" value="CheY-like_superfamily"/>
</dbReference>
<dbReference type="OrthoDB" id="9797341at2"/>
<protein>
    <submittedName>
        <fullName evidence="6">Response regulator transcription factor</fullName>
    </submittedName>
</protein>